<dbReference type="GO" id="GO:0005643">
    <property type="term" value="C:nuclear pore"/>
    <property type="evidence" value="ECO:0007669"/>
    <property type="project" value="InterPro"/>
</dbReference>
<evidence type="ECO:0000313" key="1">
    <source>
        <dbReference type="EMBL" id="THV01042.1"/>
    </source>
</evidence>
<name>A0A4S8MF62_DENBC</name>
<proteinExistence type="predicted"/>
<dbReference type="GO" id="GO:0000124">
    <property type="term" value="C:SAGA complex"/>
    <property type="evidence" value="ECO:0007669"/>
    <property type="project" value="InterPro"/>
</dbReference>
<gene>
    <name evidence="1" type="ORF">K435DRAFT_776226</name>
</gene>
<dbReference type="InterPro" id="IPR038212">
    <property type="entry name" value="TF_EnY2_sf"/>
</dbReference>
<accession>A0A4S8MF62</accession>
<keyword evidence="2" id="KW-1185">Reference proteome</keyword>
<organism evidence="1 2">
    <name type="scientific">Dendrothele bispora (strain CBS 962.96)</name>
    <dbReference type="NCBI Taxonomy" id="1314807"/>
    <lineage>
        <taxon>Eukaryota</taxon>
        <taxon>Fungi</taxon>
        <taxon>Dikarya</taxon>
        <taxon>Basidiomycota</taxon>
        <taxon>Agaricomycotina</taxon>
        <taxon>Agaricomycetes</taxon>
        <taxon>Agaricomycetidae</taxon>
        <taxon>Agaricales</taxon>
        <taxon>Agaricales incertae sedis</taxon>
        <taxon>Dendrothele</taxon>
    </lineage>
</organism>
<evidence type="ECO:0000313" key="2">
    <source>
        <dbReference type="Proteomes" id="UP000297245"/>
    </source>
</evidence>
<reference evidence="1 2" key="1">
    <citation type="journal article" date="2019" name="Nat. Ecol. Evol.">
        <title>Megaphylogeny resolves global patterns of mushroom evolution.</title>
        <authorList>
            <person name="Varga T."/>
            <person name="Krizsan K."/>
            <person name="Foldi C."/>
            <person name="Dima B."/>
            <person name="Sanchez-Garcia M."/>
            <person name="Sanchez-Ramirez S."/>
            <person name="Szollosi G.J."/>
            <person name="Szarkandi J.G."/>
            <person name="Papp V."/>
            <person name="Albert L."/>
            <person name="Andreopoulos W."/>
            <person name="Angelini C."/>
            <person name="Antonin V."/>
            <person name="Barry K.W."/>
            <person name="Bougher N.L."/>
            <person name="Buchanan P."/>
            <person name="Buyck B."/>
            <person name="Bense V."/>
            <person name="Catcheside P."/>
            <person name="Chovatia M."/>
            <person name="Cooper J."/>
            <person name="Damon W."/>
            <person name="Desjardin D."/>
            <person name="Finy P."/>
            <person name="Geml J."/>
            <person name="Haridas S."/>
            <person name="Hughes K."/>
            <person name="Justo A."/>
            <person name="Karasinski D."/>
            <person name="Kautmanova I."/>
            <person name="Kiss B."/>
            <person name="Kocsube S."/>
            <person name="Kotiranta H."/>
            <person name="LaButti K.M."/>
            <person name="Lechner B.E."/>
            <person name="Liimatainen K."/>
            <person name="Lipzen A."/>
            <person name="Lukacs Z."/>
            <person name="Mihaltcheva S."/>
            <person name="Morgado L.N."/>
            <person name="Niskanen T."/>
            <person name="Noordeloos M.E."/>
            <person name="Ohm R.A."/>
            <person name="Ortiz-Santana B."/>
            <person name="Ovrebo C."/>
            <person name="Racz N."/>
            <person name="Riley R."/>
            <person name="Savchenko A."/>
            <person name="Shiryaev A."/>
            <person name="Soop K."/>
            <person name="Spirin V."/>
            <person name="Szebenyi C."/>
            <person name="Tomsovsky M."/>
            <person name="Tulloss R.E."/>
            <person name="Uehling J."/>
            <person name="Grigoriev I.V."/>
            <person name="Vagvolgyi C."/>
            <person name="Papp T."/>
            <person name="Martin F.M."/>
            <person name="Miettinen O."/>
            <person name="Hibbett D.S."/>
            <person name="Nagy L.G."/>
        </authorList>
    </citation>
    <scope>NUCLEOTIDE SEQUENCE [LARGE SCALE GENOMIC DNA]</scope>
    <source>
        <strain evidence="1 2">CBS 962.96</strain>
    </source>
</reference>
<dbReference type="Pfam" id="PF10163">
    <property type="entry name" value="EnY2"/>
    <property type="match status" value="1"/>
</dbReference>
<dbReference type="GO" id="GO:0003713">
    <property type="term" value="F:transcription coactivator activity"/>
    <property type="evidence" value="ECO:0007669"/>
    <property type="project" value="InterPro"/>
</dbReference>
<dbReference type="Gene3D" id="1.10.246.140">
    <property type="match status" value="1"/>
</dbReference>
<sequence length="60" mass="6819">MPASQANAENFRPQIQRRLVKSGDWEKFMATFMAKLSESGWVDETMQKGKVDIIDRGISS</sequence>
<dbReference type="GO" id="GO:0006406">
    <property type="term" value="P:mRNA export from nucleus"/>
    <property type="evidence" value="ECO:0007669"/>
    <property type="project" value="InterPro"/>
</dbReference>
<dbReference type="OrthoDB" id="6221744at2759"/>
<dbReference type="Proteomes" id="UP000297245">
    <property type="component" value="Unassembled WGS sequence"/>
</dbReference>
<dbReference type="AlphaFoldDB" id="A0A4S8MF62"/>
<protein>
    <submittedName>
        <fullName evidence="1">Uncharacterized protein</fullName>
    </submittedName>
</protein>
<dbReference type="EMBL" id="ML179095">
    <property type="protein sequence ID" value="THV01042.1"/>
    <property type="molecule type" value="Genomic_DNA"/>
</dbReference>
<dbReference type="InterPro" id="IPR018783">
    <property type="entry name" value="TF_ENY2"/>
</dbReference>